<dbReference type="PANTHER" id="PTHR35011:SF2">
    <property type="entry name" value="2,3-DIKETO-L-GULONATE TRAP TRANSPORTER SMALL PERMEASE PROTEIN YIAM"/>
    <property type="match status" value="1"/>
</dbReference>
<reference evidence="11" key="1">
    <citation type="submission" date="2022-01" db="EMBL/GenBank/DDBJ databases">
        <title>Collection of gut derived symbiotic bacterial strains cultured from healthy donors.</title>
        <authorList>
            <person name="Lin H."/>
            <person name="Kohout C."/>
            <person name="Waligurski E."/>
            <person name="Pamer E.G."/>
        </authorList>
    </citation>
    <scope>NUCLEOTIDE SEQUENCE</scope>
    <source>
        <strain evidence="11">DFI.6.55</strain>
    </source>
</reference>
<keyword evidence="6 9" id="KW-1133">Transmembrane helix</keyword>
<dbReference type="PROSITE" id="PS51257">
    <property type="entry name" value="PROKAR_LIPOPROTEIN"/>
    <property type="match status" value="1"/>
</dbReference>
<keyword evidence="2" id="KW-0813">Transport</keyword>
<sequence>MSNLKKGLDKFVHYFDHALCFFGVIFYLTFVACVLIQVVSRNFLPSAPSWTEEAARYSFIYMVGFGCAVAVHRSEFVNVEFLHDALEPKFPIINKILDLLIKIVLLAFTAYVLVKSVIPFAFIKFPMFSTAMTLPMQYVYFSLVLMFGFMVIAYLCEVLGIIITWNEKEGK</sequence>
<evidence type="ECO:0000256" key="6">
    <source>
        <dbReference type="ARBA" id="ARBA00022989"/>
    </source>
</evidence>
<feature type="transmembrane region" description="Helical" evidence="9">
    <location>
        <begin position="138"/>
        <end position="165"/>
    </location>
</feature>
<dbReference type="Pfam" id="PF04290">
    <property type="entry name" value="DctQ"/>
    <property type="match status" value="1"/>
</dbReference>
<evidence type="ECO:0000256" key="1">
    <source>
        <dbReference type="ARBA" id="ARBA00004429"/>
    </source>
</evidence>
<dbReference type="InterPro" id="IPR007387">
    <property type="entry name" value="TRAP_DctQ"/>
</dbReference>
<dbReference type="GO" id="GO:0022857">
    <property type="term" value="F:transmembrane transporter activity"/>
    <property type="evidence" value="ECO:0007669"/>
    <property type="project" value="TreeGrafter"/>
</dbReference>
<feature type="domain" description="Tripartite ATP-independent periplasmic transporters DctQ component" evidence="10">
    <location>
        <begin position="31"/>
        <end position="160"/>
    </location>
</feature>
<evidence type="ECO:0000256" key="9">
    <source>
        <dbReference type="SAM" id="Phobius"/>
    </source>
</evidence>
<evidence type="ECO:0000256" key="7">
    <source>
        <dbReference type="ARBA" id="ARBA00023136"/>
    </source>
</evidence>
<dbReference type="PANTHER" id="PTHR35011">
    <property type="entry name" value="2,3-DIKETO-L-GULONATE TRAP TRANSPORTER SMALL PERMEASE PROTEIN YIAM"/>
    <property type="match status" value="1"/>
</dbReference>
<protein>
    <submittedName>
        <fullName evidence="11">TRAP transporter small permease</fullName>
    </submittedName>
</protein>
<feature type="transmembrane region" description="Helical" evidence="9">
    <location>
        <begin position="99"/>
        <end position="118"/>
    </location>
</feature>
<proteinExistence type="inferred from homology"/>
<name>A0AAW5BX29_9FIRM</name>
<evidence type="ECO:0000256" key="5">
    <source>
        <dbReference type="ARBA" id="ARBA00022692"/>
    </source>
</evidence>
<evidence type="ECO:0000256" key="8">
    <source>
        <dbReference type="ARBA" id="ARBA00038436"/>
    </source>
</evidence>
<comment type="similarity">
    <text evidence="8">Belongs to the TRAP transporter small permease family.</text>
</comment>
<dbReference type="EMBL" id="JAKNGE010000042">
    <property type="protein sequence ID" value="MCG4748730.1"/>
    <property type="molecule type" value="Genomic_DNA"/>
</dbReference>
<feature type="transmembrane region" description="Helical" evidence="9">
    <location>
        <begin position="59"/>
        <end position="78"/>
    </location>
</feature>
<evidence type="ECO:0000256" key="4">
    <source>
        <dbReference type="ARBA" id="ARBA00022519"/>
    </source>
</evidence>
<comment type="caution">
    <text evidence="11">The sequence shown here is derived from an EMBL/GenBank/DDBJ whole genome shotgun (WGS) entry which is preliminary data.</text>
</comment>
<keyword evidence="4" id="KW-0997">Cell inner membrane</keyword>
<keyword evidence="3" id="KW-1003">Cell membrane</keyword>
<dbReference type="RefSeq" id="WP_238053880.1">
    <property type="nucleotide sequence ID" value="NZ_JAKNGE010000042.1"/>
</dbReference>
<dbReference type="AlphaFoldDB" id="A0AAW5BX29"/>
<keyword evidence="5 9" id="KW-0812">Transmembrane</keyword>
<dbReference type="GO" id="GO:0015740">
    <property type="term" value="P:C4-dicarboxylate transport"/>
    <property type="evidence" value="ECO:0007669"/>
    <property type="project" value="TreeGrafter"/>
</dbReference>
<evidence type="ECO:0000259" key="10">
    <source>
        <dbReference type="Pfam" id="PF04290"/>
    </source>
</evidence>
<evidence type="ECO:0000256" key="2">
    <source>
        <dbReference type="ARBA" id="ARBA00022448"/>
    </source>
</evidence>
<evidence type="ECO:0000256" key="3">
    <source>
        <dbReference type="ARBA" id="ARBA00022475"/>
    </source>
</evidence>
<accession>A0AAW5BX29</accession>
<feature type="transmembrane region" description="Helical" evidence="9">
    <location>
        <begin position="12"/>
        <end position="39"/>
    </location>
</feature>
<organism evidence="11 12">
    <name type="scientific">Enterocloster aldenensis</name>
    <dbReference type="NCBI Taxonomy" id="358742"/>
    <lineage>
        <taxon>Bacteria</taxon>
        <taxon>Bacillati</taxon>
        <taxon>Bacillota</taxon>
        <taxon>Clostridia</taxon>
        <taxon>Lachnospirales</taxon>
        <taxon>Lachnospiraceae</taxon>
        <taxon>Enterocloster</taxon>
    </lineage>
</organism>
<comment type="subcellular location">
    <subcellularLocation>
        <location evidence="1">Cell inner membrane</location>
        <topology evidence="1">Multi-pass membrane protein</topology>
    </subcellularLocation>
</comment>
<dbReference type="Proteomes" id="UP001299608">
    <property type="component" value="Unassembled WGS sequence"/>
</dbReference>
<keyword evidence="7 9" id="KW-0472">Membrane</keyword>
<dbReference type="InterPro" id="IPR055348">
    <property type="entry name" value="DctQ"/>
</dbReference>
<gene>
    <name evidence="11" type="ORF">L0N08_25270</name>
</gene>
<evidence type="ECO:0000313" key="12">
    <source>
        <dbReference type="Proteomes" id="UP001299608"/>
    </source>
</evidence>
<evidence type="ECO:0000313" key="11">
    <source>
        <dbReference type="EMBL" id="MCG4748730.1"/>
    </source>
</evidence>
<dbReference type="GO" id="GO:0005886">
    <property type="term" value="C:plasma membrane"/>
    <property type="evidence" value="ECO:0007669"/>
    <property type="project" value="UniProtKB-SubCell"/>
</dbReference>